<dbReference type="Proteomes" id="UP000886885">
    <property type="component" value="Chromosome 4D"/>
</dbReference>
<sequence>MKAVVITTPGGPEVLQLQEVEDPQINEDEVLIKVEATALNRADTLQRQGKYPPPKGASPYPGLECSGTIEAVGKNVSRWKIGDQVCALLSGGGYAEKVAVPAGQVLPVPQGVSLKDAAALPEVACTVWSTVFMMSRLSAGETFLSVVSLRAIGLLEFQVHGGSSGIGTFAIQIAKHQGVKVFVTAGSEEKLAVCKDLGADVCINYKTEDFVARVKEETGGKGVDVILDSVGAPYFQKNVDSLNIDGRLFLLGFMGGAVTQVNLASLFAKRITVQAAGLRTRTLENKAEIVSEVEKNVWPAIVAGKVKPVVFKYLPLSEAAEGHRLMETSQHIGKILLVA</sequence>
<dbReference type="InterPro" id="IPR020843">
    <property type="entry name" value="ER"/>
</dbReference>
<gene>
    <name evidence="4" type="ORF">POTOM_016778</name>
</gene>
<dbReference type="GO" id="GO:0070402">
    <property type="term" value="F:NADPH binding"/>
    <property type="evidence" value="ECO:0007669"/>
    <property type="project" value="TreeGrafter"/>
</dbReference>
<dbReference type="OrthoDB" id="3509362at2759"/>
<proteinExistence type="predicted"/>
<keyword evidence="1" id="KW-0521">NADP</keyword>
<dbReference type="PANTHER" id="PTHR48106">
    <property type="entry name" value="QUINONE OXIDOREDUCTASE PIG3-RELATED"/>
    <property type="match status" value="1"/>
</dbReference>
<keyword evidence="5" id="KW-1185">Reference proteome</keyword>
<dbReference type="SMART" id="SM00829">
    <property type="entry name" value="PKS_ER"/>
    <property type="match status" value="1"/>
</dbReference>
<dbReference type="CDD" id="cd05276">
    <property type="entry name" value="p53_inducible_oxidoreductase"/>
    <property type="match status" value="1"/>
</dbReference>
<protein>
    <recommendedName>
        <fullName evidence="3">Enoyl reductase (ER) domain-containing protein</fullName>
    </recommendedName>
</protein>
<name>A0A8X7ZXN9_POPTO</name>
<feature type="domain" description="Enoyl reductase (ER)" evidence="3">
    <location>
        <begin position="10"/>
        <end position="337"/>
    </location>
</feature>
<evidence type="ECO:0000256" key="2">
    <source>
        <dbReference type="ARBA" id="ARBA00023002"/>
    </source>
</evidence>
<comment type="caution">
    <text evidence="4">The sequence shown here is derived from an EMBL/GenBank/DDBJ whole genome shotgun (WGS) entry which is preliminary data.</text>
</comment>
<dbReference type="EMBL" id="JAAWWB010000008">
    <property type="protein sequence ID" value="KAG6776981.1"/>
    <property type="molecule type" value="Genomic_DNA"/>
</dbReference>
<dbReference type="AlphaFoldDB" id="A0A8X7ZXN9"/>
<evidence type="ECO:0000259" key="3">
    <source>
        <dbReference type="SMART" id="SM00829"/>
    </source>
</evidence>
<keyword evidence="2" id="KW-0560">Oxidoreductase</keyword>
<dbReference type="NCBIfam" id="TIGR02824">
    <property type="entry name" value="quinone_pig3"/>
    <property type="match status" value="1"/>
</dbReference>
<dbReference type="InterPro" id="IPR013154">
    <property type="entry name" value="ADH-like_N"/>
</dbReference>
<dbReference type="Pfam" id="PF00107">
    <property type="entry name" value="ADH_zinc_N"/>
    <property type="match status" value="1"/>
</dbReference>
<organism evidence="4 5">
    <name type="scientific">Populus tomentosa</name>
    <name type="common">Chinese white poplar</name>
    <dbReference type="NCBI Taxonomy" id="118781"/>
    <lineage>
        <taxon>Eukaryota</taxon>
        <taxon>Viridiplantae</taxon>
        <taxon>Streptophyta</taxon>
        <taxon>Embryophyta</taxon>
        <taxon>Tracheophyta</taxon>
        <taxon>Spermatophyta</taxon>
        <taxon>Magnoliopsida</taxon>
        <taxon>eudicotyledons</taxon>
        <taxon>Gunneridae</taxon>
        <taxon>Pentapetalae</taxon>
        <taxon>rosids</taxon>
        <taxon>fabids</taxon>
        <taxon>Malpighiales</taxon>
        <taxon>Salicaceae</taxon>
        <taxon>Saliceae</taxon>
        <taxon>Populus</taxon>
    </lineage>
</organism>
<dbReference type="InterPro" id="IPR013149">
    <property type="entry name" value="ADH-like_C"/>
</dbReference>
<accession>A0A8X7ZXN9</accession>
<dbReference type="PANTHER" id="PTHR48106:SF8">
    <property type="entry name" value="OS02G0805600 PROTEIN"/>
    <property type="match status" value="1"/>
</dbReference>
<evidence type="ECO:0000313" key="5">
    <source>
        <dbReference type="Proteomes" id="UP000886885"/>
    </source>
</evidence>
<dbReference type="GO" id="GO:0016651">
    <property type="term" value="F:oxidoreductase activity, acting on NAD(P)H"/>
    <property type="evidence" value="ECO:0007669"/>
    <property type="project" value="TreeGrafter"/>
</dbReference>
<dbReference type="Pfam" id="PF08240">
    <property type="entry name" value="ADH_N"/>
    <property type="match status" value="1"/>
</dbReference>
<reference evidence="4" key="1">
    <citation type="journal article" date="2020" name="bioRxiv">
        <title>Hybrid origin of Populus tomentosa Carr. identified through genome sequencing and phylogenomic analysis.</title>
        <authorList>
            <person name="An X."/>
            <person name="Gao K."/>
            <person name="Chen Z."/>
            <person name="Li J."/>
            <person name="Yang X."/>
            <person name="Yang X."/>
            <person name="Zhou J."/>
            <person name="Guo T."/>
            <person name="Zhao T."/>
            <person name="Huang S."/>
            <person name="Miao D."/>
            <person name="Khan W.U."/>
            <person name="Rao P."/>
            <person name="Ye M."/>
            <person name="Lei B."/>
            <person name="Liao W."/>
            <person name="Wang J."/>
            <person name="Ji L."/>
            <person name="Li Y."/>
            <person name="Guo B."/>
            <person name="Mustafa N.S."/>
            <person name="Li S."/>
            <person name="Yun Q."/>
            <person name="Keller S.R."/>
            <person name="Mao J."/>
            <person name="Zhang R."/>
            <person name="Strauss S.H."/>
        </authorList>
    </citation>
    <scope>NUCLEOTIDE SEQUENCE</scope>
    <source>
        <strain evidence="4">GM15</strain>
        <tissue evidence="4">Leaf</tissue>
    </source>
</reference>
<dbReference type="InterPro" id="IPR014189">
    <property type="entry name" value="Quinone_OxRdtase_PIG3"/>
</dbReference>
<evidence type="ECO:0000313" key="4">
    <source>
        <dbReference type="EMBL" id="KAG6776981.1"/>
    </source>
</evidence>
<evidence type="ECO:0000256" key="1">
    <source>
        <dbReference type="ARBA" id="ARBA00022857"/>
    </source>
</evidence>